<feature type="compositionally biased region" description="Low complexity" evidence="1">
    <location>
        <begin position="423"/>
        <end position="433"/>
    </location>
</feature>
<name>A0A1M5UIH1_9VIBR</name>
<dbReference type="EMBL" id="FQXZ01000002">
    <property type="protein sequence ID" value="SHH62443.1"/>
    <property type="molecule type" value="Genomic_DNA"/>
</dbReference>
<feature type="compositionally biased region" description="Low complexity" evidence="1">
    <location>
        <begin position="389"/>
        <end position="406"/>
    </location>
</feature>
<dbReference type="RefSeq" id="WP_073601894.1">
    <property type="nucleotide sequence ID" value="NZ_FQXZ01000002.1"/>
</dbReference>
<dbReference type="AlphaFoldDB" id="A0A1M5UIH1"/>
<feature type="region of interest" description="Disordered" evidence="1">
    <location>
        <begin position="302"/>
        <end position="459"/>
    </location>
</feature>
<dbReference type="STRING" id="1216006.VA7868_00093"/>
<evidence type="ECO:0000313" key="3">
    <source>
        <dbReference type="Proteomes" id="UP000184608"/>
    </source>
</evidence>
<accession>A0A1M5UIH1</accession>
<protein>
    <recommendedName>
        <fullName evidence="4">Alpha/beta hydrolase family protein</fullName>
    </recommendedName>
</protein>
<proteinExistence type="predicted"/>
<evidence type="ECO:0000313" key="2">
    <source>
        <dbReference type="EMBL" id="SHH62443.1"/>
    </source>
</evidence>
<dbReference type="Proteomes" id="UP000184608">
    <property type="component" value="Unassembled WGS sequence"/>
</dbReference>
<reference evidence="2 3" key="1">
    <citation type="submission" date="2016-11" db="EMBL/GenBank/DDBJ databases">
        <authorList>
            <person name="Jaros S."/>
            <person name="Januszkiewicz K."/>
            <person name="Wedrychowicz H."/>
        </authorList>
    </citation>
    <scope>NUCLEOTIDE SEQUENCE [LARGE SCALE GENOMIC DNA]</scope>
    <source>
        <strain evidence="2 3">CECT 7868</strain>
    </source>
</reference>
<gene>
    <name evidence="2" type="ORF">VA7868_00093</name>
</gene>
<sequence length="459" mass="49711">MNSPAVTEKKQTLIINKDATHYDRKYYDVELLTGEETSFCLDIGQMVTEGEIIVLSPNKEKKSGSKIHRFKNAGELFASEMKQVKALIVAGVGSSLLGTAALARSVANVYDIDVAGIVSGHGTKDLTDEALEGWFFNRTWDVSQQYLRLMNDNMNTLSKFTPFPWYFNPLEVPLEWLEAATKDVRSTIEVLENPASEVELILGHSKGSLVIDRALEFIAQKYESHALFEKLNVVSIATVLNFPLKFKNIFQFLGEFDALGEKNSRHLVEFEMVTGAEHSLRSGSALSLDRLLPGHAQLKNIFSTPKTPIAKKTQPEKSAPAAKAEQPVKSAPAAKAEEPVKPVPAVKAEQPVKTAPAAKAEQPVKSAPAAKTEEPVKPAPAVKADQPVKTAPAAKAEQPAKPSPAAKKAEQPIKADAETKSTQPVKSSPAAKKAPAKRRPAAKKTQPPKSTPATKGTKS</sequence>
<evidence type="ECO:0000256" key="1">
    <source>
        <dbReference type="SAM" id="MobiDB-lite"/>
    </source>
</evidence>
<feature type="compositionally biased region" description="Basic and acidic residues" evidence="1">
    <location>
        <begin position="407"/>
        <end position="419"/>
    </location>
</feature>
<evidence type="ECO:0008006" key="4">
    <source>
        <dbReference type="Google" id="ProtNLM"/>
    </source>
</evidence>
<keyword evidence="3" id="KW-1185">Reference proteome</keyword>
<dbReference type="OrthoDB" id="9130337at2"/>
<organism evidence="2 3">
    <name type="scientific">Vibrio aerogenes CECT 7868</name>
    <dbReference type="NCBI Taxonomy" id="1216006"/>
    <lineage>
        <taxon>Bacteria</taxon>
        <taxon>Pseudomonadati</taxon>
        <taxon>Pseudomonadota</taxon>
        <taxon>Gammaproteobacteria</taxon>
        <taxon>Vibrionales</taxon>
        <taxon>Vibrionaceae</taxon>
        <taxon>Vibrio</taxon>
    </lineage>
</organism>
<feature type="compositionally biased region" description="Low complexity" evidence="1">
    <location>
        <begin position="343"/>
        <end position="353"/>
    </location>
</feature>